<sequence length="126" mass="14211">MRIADFHRYGDDIVAYVHKRSEYDPETQEITFRMATPTHDKFAEYVKDAILKELSKLDEGHSNFIAGMKTLGTARINLASNPSAVSASGNDTECQGQFTVYHLYPSARIIYAFVTYIKTKALAEEP</sequence>
<dbReference type="EMBL" id="JAAQPF010000010">
    <property type="protein sequence ID" value="KAF5721127.1"/>
    <property type="molecule type" value="Genomic_DNA"/>
</dbReference>
<protein>
    <submittedName>
        <fullName evidence="1">Uncharacterized protein</fullName>
    </submittedName>
</protein>
<keyword evidence="2" id="KW-1185">Reference proteome</keyword>
<evidence type="ECO:0000313" key="1">
    <source>
        <dbReference type="EMBL" id="KAF5721127.1"/>
    </source>
</evidence>
<dbReference type="Proteomes" id="UP000532311">
    <property type="component" value="Unassembled WGS sequence"/>
</dbReference>
<proteinExistence type="predicted"/>
<comment type="caution">
    <text evidence="1">The sequence shown here is derived from an EMBL/GenBank/DDBJ whole genome shotgun (WGS) entry which is preliminary data.</text>
</comment>
<dbReference type="AlphaFoldDB" id="A0A8H5Z1C9"/>
<gene>
    <name evidence="1" type="ORF">FGLOB1_335</name>
</gene>
<evidence type="ECO:0000313" key="2">
    <source>
        <dbReference type="Proteomes" id="UP000532311"/>
    </source>
</evidence>
<reference evidence="1 2" key="1">
    <citation type="submission" date="2020-05" db="EMBL/GenBank/DDBJ databases">
        <title>Identification and distribution of gene clusters putatively required for synthesis of sphingolipid metabolism inhibitors in phylogenetically diverse species of the filamentous fungus Fusarium.</title>
        <authorList>
            <person name="Kim H.-S."/>
            <person name="Busman M."/>
            <person name="Brown D.W."/>
            <person name="Divon H."/>
            <person name="Uhlig S."/>
            <person name="Proctor R.H."/>
        </authorList>
    </citation>
    <scope>NUCLEOTIDE SEQUENCE [LARGE SCALE GENOMIC DNA]</scope>
    <source>
        <strain evidence="1 2">NRRL 26131</strain>
    </source>
</reference>
<name>A0A8H5Z1C9_9HYPO</name>
<accession>A0A8H5Z1C9</accession>
<organism evidence="1 2">
    <name type="scientific">Fusarium globosum</name>
    <dbReference type="NCBI Taxonomy" id="78864"/>
    <lineage>
        <taxon>Eukaryota</taxon>
        <taxon>Fungi</taxon>
        <taxon>Dikarya</taxon>
        <taxon>Ascomycota</taxon>
        <taxon>Pezizomycotina</taxon>
        <taxon>Sordariomycetes</taxon>
        <taxon>Hypocreomycetidae</taxon>
        <taxon>Hypocreales</taxon>
        <taxon>Nectriaceae</taxon>
        <taxon>Fusarium</taxon>
        <taxon>Fusarium fujikuroi species complex</taxon>
    </lineage>
</organism>